<comment type="caution">
    <text evidence="8">The sequence shown here is derived from an EMBL/GenBank/DDBJ whole genome shotgun (WGS) entry which is preliminary data.</text>
</comment>
<organism evidence="8 9">
    <name type="scientific">Candidatus Wolfebacteria bacterium GW2011_GWA2_47_9b</name>
    <dbReference type="NCBI Taxonomy" id="1619005"/>
    <lineage>
        <taxon>Bacteria</taxon>
        <taxon>Candidatus Wolfeibacteriota</taxon>
    </lineage>
</organism>
<evidence type="ECO:0000256" key="6">
    <source>
        <dbReference type="RuleBase" id="RU366058"/>
    </source>
</evidence>
<dbReference type="InterPro" id="IPR032816">
    <property type="entry name" value="VTT_dom"/>
</dbReference>
<evidence type="ECO:0000256" key="5">
    <source>
        <dbReference type="ARBA" id="ARBA00023136"/>
    </source>
</evidence>
<evidence type="ECO:0000313" key="8">
    <source>
        <dbReference type="EMBL" id="KKU90488.1"/>
    </source>
</evidence>
<evidence type="ECO:0000313" key="9">
    <source>
        <dbReference type="Proteomes" id="UP000033882"/>
    </source>
</evidence>
<proteinExistence type="inferred from homology"/>
<keyword evidence="3 6" id="KW-0812">Transmembrane</keyword>
<dbReference type="Pfam" id="PF09335">
    <property type="entry name" value="VTT_dom"/>
    <property type="match status" value="1"/>
</dbReference>
<feature type="transmembrane region" description="Helical" evidence="6">
    <location>
        <begin position="45"/>
        <end position="64"/>
    </location>
</feature>
<protein>
    <recommendedName>
        <fullName evidence="6">TVP38/TMEM64 family membrane protein</fullName>
    </recommendedName>
</protein>
<feature type="transmembrane region" description="Helical" evidence="6">
    <location>
        <begin position="76"/>
        <end position="100"/>
    </location>
</feature>
<comment type="subcellular location">
    <subcellularLocation>
        <location evidence="1 6">Cell membrane</location>
        <topology evidence="1 6">Multi-pass membrane protein</topology>
    </subcellularLocation>
</comment>
<feature type="domain" description="VTT" evidence="7">
    <location>
        <begin position="69"/>
        <end position="178"/>
    </location>
</feature>
<dbReference type="InterPro" id="IPR015414">
    <property type="entry name" value="TMEM64"/>
</dbReference>
<reference evidence="8 9" key="1">
    <citation type="journal article" date="2015" name="Nature">
        <title>rRNA introns, odd ribosomes, and small enigmatic genomes across a large radiation of phyla.</title>
        <authorList>
            <person name="Brown C.T."/>
            <person name="Hug L.A."/>
            <person name="Thomas B.C."/>
            <person name="Sharon I."/>
            <person name="Castelle C.J."/>
            <person name="Singh A."/>
            <person name="Wilkins M.J."/>
            <person name="Williams K.H."/>
            <person name="Banfield J.F."/>
        </authorList>
    </citation>
    <scope>NUCLEOTIDE SEQUENCE [LARGE SCALE GENOMIC DNA]</scope>
</reference>
<dbReference type="GO" id="GO:0005886">
    <property type="term" value="C:plasma membrane"/>
    <property type="evidence" value="ECO:0007669"/>
    <property type="project" value="UniProtKB-SubCell"/>
</dbReference>
<dbReference type="PANTHER" id="PTHR12677:SF59">
    <property type="entry name" value="GOLGI APPARATUS MEMBRANE PROTEIN TVP38-RELATED"/>
    <property type="match status" value="1"/>
</dbReference>
<sequence length="216" mass="23846">MNKRVIIGLVLAIIIALLFWSSALLQNEFWRIVDFFNLLVTKNELLAIGLFIISSALGALISPLTNIPLVPFAVAIWGPLLTTLLLLTGWLVGGIIAYLIGRIVGERIVPFLVYRKKFEVWSKQINERATFTTAFLLRLVLPAELGYAFGVVHYPLGAYCIVTVLSEIPYAIVSAYASEAVLLGNILQFLGFSGIVLMVVIVALGINHHQQKKVVR</sequence>
<keyword evidence="5 6" id="KW-0472">Membrane</keyword>
<feature type="transmembrane region" description="Helical" evidence="6">
    <location>
        <begin position="6"/>
        <end position="25"/>
    </location>
</feature>
<feature type="transmembrane region" description="Helical" evidence="6">
    <location>
        <begin position="145"/>
        <end position="166"/>
    </location>
</feature>
<evidence type="ECO:0000256" key="3">
    <source>
        <dbReference type="ARBA" id="ARBA00022692"/>
    </source>
</evidence>
<dbReference type="PANTHER" id="PTHR12677">
    <property type="entry name" value="GOLGI APPARATUS MEMBRANE PROTEIN TVP38-RELATED"/>
    <property type="match status" value="1"/>
</dbReference>
<name>A0A0G1WJJ0_9BACT</name>
<dbReference type="Proteomes" id="UP000033882">
    <property type="component" value="Unassembled WGS sequence"/>
</dbReference>
<feature type="transmembrane region" description="Helical" evidence="6">
    <location>
        <begin position="186"/>
        <end position="206"/>
    </location>
</feature>
<keyword evidence="2 6" id="KW-1003">Cell membrane</keyword>
<dbReference type="EMBL" id="LCPB01000002">
    <property type="protein sequence ID" value="KKU90488.1"/>
    <property type="molecule type" value="Genomic_DNA"/>
</dbReference>
<evidence type="ECO:0000259" key="7">
    <source>
        <dbReference type="Pfam" id="PF09335"/>
    </source>
</evidence>
<dbReference type="AlphaFoldDB" id="A0A0G1WJJ0"/>
<evidence type="ECO:0000256" key="1">
    <source>
        <dbReference type="ARBA" id="ARBA00004651"/>
    </source>
</evidence>
<evidence type="ECO:0000256" key="4">
    <source>
        <dbReference type="ARBA" id="ARBA00022989"/>
    </source>
</evidence>
<keyword evidence="4 6" id="KW-1133">Transmembrane helix</keyword>
<gene>
    <name evidence="8" type="ORF">UY19_C0002G0061</name>
</gene>
<comment type="similarity">
    <text evidence="6">Belongs to the TVP38/TMEM64 family.</text>
</comment>
<evidence type="ECO:0000256" key="2">
    <source>
        <dbReference type="ARBA" id="ARBA00022475"/>
    </source>
</evidence>
<accession>A0A0G1WJJ0</accession>